<feature type="region of interest" description="Disordered" evidence="13">
    <location>
        <begin position="1"/>
        <end position="28"/>
    </location>
</feature>
<comment type="subunit">
    <text evidence="9">Homodimer, may be a subunit of the RNA degradosome.</text>
</comment>
<evidence type="ECO:0000256" key="13">
    <source>
        <dbReference type="SAM" id="MobiDB-lite"/>
    </source>
</evidence>
<dbReference type="Proteomes" id="UP000009374">
    <property type="component" value="Unassembled WGS sequence"/>
</dbReference>
<evidence type="ECO:0000256" key="3">
    <source>
        <dbReference type="ARBA" id="ARBA00022723"/>
    </source>
</evidence>
<feature type="active site" description="Proton donor" evidence="10">
    <location>
        <position position="220"/>
    </location>
</feature>
<dbReference type="InterPro" id="IPR011108">
    <property type="entry name" value="RMMBL"/>
</dbReference>
<feature type="binding site" evidence="12">
    <location>
        <position position="74"/>
    </location>
    <ligand>
        <name>Zn(2+)</name>
        <dbReference type="ChEBI" id="CHEBI:29105"/>
        <label>1</label>
        <note>catalytic</note>
    </ligand>
</feature>
<evidence type="ECO:0000256" key="12">
    <source>
        <dbReference type="PIRSR" id="PIRSR004803-3"/>
    </source>
</evidence>
<protein>
    <recommendedName>
        <fullName evidence="9">Ribonuclease J</fullName>
        <shortName evidence="9">RNase J</shortName>
        <ecNumber evidence="9">3.1.-.-</ecNumber>
    </recommendedName>
</protein>
<evidence type="ECO:0000256" key="4">
    <source>
        <dbReference type="ARBA" id="ARBA00022759"/>
    </source>
</evidence>
<dbReference type="EMBL" id="GG693856">
    <property type="protein sequence ID" value="EES53738.1"/>
    <property type="molecule type" value="Genomic_DNA"/>
</dbReference>
<feature type="binding site" evidence="11">
    <location>
        <begin position="257"/>
        <end position="259"/>
    </location>
    <ligand>
        <name>substrate</name>
    </ligand>
</feature>
<keyword evidence="12" id="KW-0106">Calcium</keyword>
<dbReference type="GO" id="GO:0004534">
    <property type="term" value="F:5'-3' RNA exonuclease activity"/>
    <property type="evidence" value="ECO:0007669"/>
    <property type="project" value="UniProtKB-UniRule"/>
</dbReference>
<feature type="domain" description="Metallo-beta-lactamase" evidence="14">
    <location>
        <begin position="44"/>
        <end position="240"/>
    </location>
</feature>
<dbReference type="InterPro" id="IPR042173">
    <property type="entry name" value="RNase_J_2"/>
</dbReference>
<dbReference type="GO" id="GO:0005737">
    <property type="term" value="C:cytoplasm"/>
    <property type="evidence" value="ECO:0007669"/>
    <property type="project" value="UniProtKB-SubCell"/>
</dbReference>
<feature type="binding site" evidence="12">
    <location>
        <position position="102"/>
    </location>
    <ligand>
        <name>Zn(2+)</name>
        <dbReference type="ChEBI" id="CHEBI:29105"/>
        <label>1</label>
        <note>catalytic</note>
    </ligand>
</feature>
<evidence type="ECO:0000256" key="10">
    <source>
        <dbReference type="PIRSR" id="PIRSR004803-1"/>
    </source>
</evidence>
<keyword evidence="5 9" id="KW-0378">Hydrolase</keyword>
<comment type="similarity">
    <text evidence="9">Belongs to the metallo-beta-lactamase superfamily. RNA-metabolizing metallo-beta-lactamase-like family. Bacterial RNase J subfamily.</text>
</comment>
<dbReference type="Pfam" id="PF17770">
    <property type="entry name" value="RNase_J_C"/>
    <property type="match status" value="1"/>
</dbReference>
<feature type="binding site" evidence="12">
    <location>
        <position position="101"/>
    </location>
    <ligand>
        <name>Zn(2+)</name>
        <dbReference type="ChEBI" id="CHEBI:29105"/>
        <label>1</label>
        <note>catalytic</note>
    </ligand>
</feature>
<evidence type="ECO:0000313" key="15">
    <source>
        <dbReference type="EMBL" id="EES53738.1"/>
    </source>
</evidence>
<comment type="subcellular location">
    <subcellularLocation>
        <location evidence="9">Cytoplasm</location>
    </subcellularLocation>
</comment>
<feature type="binding site" evidence="12">
    <location>
        <position position="188"/>
    </location>
    <ligand>
        <name>Zn(2+)</name>
        <dbReference type="ChEBI" id="CHEBI:29105"/>
        <label>1</label>
        <note>catalytic</note>
    </ligand>
</feature>
<dbReference type="InterPro" id="IPR055132">
    <property type="entry name" value="RNase_J_b_CASP"/>
</dbReference>
<reference evidence="15 16" key="1">
    <citation type="journal article" date="2009" name="Appl. Environ. Microbiol.">
        <title>Community genomic and proteomic analyses of chemoautotrophic iron-oxidizing "Leptospirillum rubarum" (Group II) and "Leptospirillum ferrodiazotrophum" (Group III) bacteria in acid mine drainage biofilms.</title>
        <authorList>
            <person name="Goltsman D.S."/>
            <person name="Denef V.J."/>
            <person name="Singer S.W."/>
            <person name="VerBerkmoes N.C."/>
            <person name="Lefsrud M."/>
            <person name="Mueller R.S."/>
            <person name="Dick G.J."/>
            <person name="Sun C.L."/>
            <person name="Wheeler K.E."/>
            <person name="Zemla A."/>
            <person name="Baker B.J."/>
            <person name="Hauser L."/>
            <person name="Land M."/>
            <person name="Shah M.B."/>
            <person name="Thelen M.P."/>
            <person name="Hettich R.L."/>
            <person name="Banfield J.F."/>
        </authorList>
    </citation>
    <scope>NUCLEOTIDE SEQUENCE [LARGE SCALE GENOMIC DNA]</scope>
</reference>
<dbReference type="Gene3D" id="3.60.15.10">
    <property type="entry name" value="Ribonuclease Z/Hydroxyacylglutathione hydrolase-like"/>
    <property type="match status" value="1"/>
</dbReference>
<evidence type="ECO:0000256" key="11">
    <source>
        <dbReference type="PIRSR" id="PIRSR004803-2"/>
    </source>
</evidence>
<dbReference type="InterPro" id="IPR041636">
    <property type="entry name" value="RNase_J_C"/>
</dbReference>
<dbReference type="PANTHER" id="PTHR43694">
    <property type="entry name" value="RIBONUCLEASE J"/>
    <property type="match status" value="1"/>
</dbReference>
<sequence length="580" mass="63737">MTETDPAPTGLPSPDTTPSLSSPETFSSGSSLKIIPLGGLGEVGMNMTVYETEGRIIVVDCGVLFPEDDLLGIDLIIPDFSYLMENRDRILGLFLTHGHEDHIGAVPYFLREFDVPVLGTPLTLGLLESKLRQTRKPEEMPKLITLTPRQEYLMGPFGVEPIRITHSIADGVAFAIRTSSGTVLHTGDFKIDLTPIDDLHIDIHRFCTLGEEGIVALLSDSTNSEKEGLSLSEKLVGENLDRFIRDAPGRVIVSTFSSNIHRLQQVADVAIRHGRSIAFNGRSMETNYRVASELGHLHIPADKVIKIDAVSSLPPEKVAILTTGSQGEPMSGLFRMAVSDHKHISIGPGDTVLLSSRVIPGNERAIDRIINLLLRKGAMVHFRAISDIHVSGHASAEDQKLMIRMLRPRHFVPIHGEFRHLSAHARTARKMGIPPERIHQIENGDVLEIDREGAHVSGRVAAGRTLIDGKNVGEIGEGVIRDRKRLASDGMVTVILGLSRQNGEIVVGPEVFSRGVAPQERSAELDGLVRAQVQLAFDAAEPEIRSEIPALKTRIHNHLRKFFKKQFHRDPMILPVILES</sequence>
<dbReference type="InterPro" id="IPR030854">
    <property type="entry name" value="RNase_J_bac"/>
</dbReference>
<dbReference type="AlphaFoldDB" id="C6HUK5"/>
<accession>C6HUK5</accession>
<feature type="compositionally biased region" description="Low complexity" evidence="13">
    <location>
        <begin position="8"/>
        <end position="25"/>
    </location>
</feature>
<comment type="function">
    <text evidence="9">An RNase that has 5'-3' exonuclease and possibly endonuclease activity. Involved in maturation of rRNA and in some organisms also mRNA maturation and/or decay.</text>
</comment>
<dbReference type="NCBIfam" id="TIGR00649">
    <property type="entry name" value="MG423"/>
    <property type="match status" value="1"/>
</dbReference>
<dbReference type="InterPro" id="IPR004613">
    <property type="entry name" value="RNase_J"/>
</dbReference>
<feature type="binding site" evidence="12">
    <location>
        <position position="415"/>
    </location>
    <ligand>
        <name>Zn(2+)</name>
        <dbReference type="ChEBI" id="CHEBI:29105"/>
        <label>1</label>
        <note>catalytic</note>
    </ligand>
</feature>
<evidence type="ECO:0000256" key="5">
    <source>
        <dbReference type="ARBA" id="ARBA00022801"/>
    </source>
</evidence>
<evidence type="ECO:0000256" key="6">
    <source>
        <dbReference type="ARBA" id="ARBA00022833"/>
    </source>
</evidence>
<keyword evidence="4 9" id="KW-0255">Endonuclease</keyword>
<dbReference type="CDD" id="cd07714">
    <property type="entry name" value="RNaseJ_MBL-fold"/>
    <property type="match status" value="1"/>
</dbReference>
<comment type="cofactor">
    <cofactor evidence="12">
        <name>Zn(2+)</name>
        <dbReference type="ChEBI" id="CHEBI:29105"/>
    </cofactor>
    <text evidence="12">Binds 2 Zn(2+) ions per subunit. It is not clear if Zn(2+) or Mg(2+) is physiologically important.</text>
</comment>
<keyword evidence="16" id="KW-1185">Reference proteome</keyword>
<dbReference type="InterPro" id="IPR001279">
    <property type="entry name" value="Metallo-B-lactamas"/>
</dbReference>
<dbReference type="Gene3D" id="3.40.50.10710">
    <property type="entry name" value="Metallo-hydrolase/oxidoreductase"/>
    <property type="match status" value="1"/>
</dbReference>
<evidence type="ECO:0000256" key="1">
    <source>
        <dbReference type="ARBA" id="ARBA00022490"/>
    </source>
</evidence>
<keyword evidence="1 9" id="KW-0963">Cytoplasm</keyword>
<feature type="binding site" evidence="12">
    <location>
        <position position="72"/>
    </location>
    <ligand>
        <name>Ca(2+)</name>
        <dbReference type="ChEBI" id="CHEBI:29108"/>
    </ligand>
</feature>
<feature type="binding site" evidence="12">
    <location>
        <position position="468"/>
    </location>
    <ligand>
        <name>Ca(2+)</name>
        <dbReference type="ChEBI" id="CHEBI:29108"/>
    </ligand>
</feature>
<feature type="binding site" evidence="12">
    <location>
        <position position="99"/>
    </location>
    <ligand>
        <name>Zn(2+)</name>
        <dbReference type="ChEBI" id="CHEBI:29105"/>
        <label>1</label>
        <note>catalytic</note>
    </ligand>
</feature>
<dbReference type="PIRSF" id="PIRSF004803">
    <property type="entry name" value="RnjA"/>
    <property type="match status" value="1"/>
</dbReference>
<keyword evidence="7 9" id="KW-0269">Exonuclease</keyword>
<evidence type="ECO:0000256" key="2">
    <source>
        <dbReference type="ARBA" id="ARBA00022722"/>
    </source>
</evidence>
<evidence type="ECO:0000256" key="9">
    <source>
        <dbReference type="HAMAP-Rule" id="MF_01491"/>
    </source>
</evidence>
<feature type="binding site" evidence="12">
    <location>
        <position position="166"/>
    </location>
    <ligand>
        <name>Zn(2+)</name>
        <dbReference type="ChEBI" id="CHEBI:29105"/>
        <label>1</label>
        <note>catalytic</note>
    </ligand>
</feature>
<feature type="binding site" evidence="9 11">
    <location>
        <begin position="389"/>
        <end position="393"/>
    </location>
    <ligand>
        <name>substrate</name>
    </ligand>
</feature>
<dbReference type="SMART" id="SM00849">
    <property type="entry name" value="Lactamase_B"/>
    <property type="match status" value="1"/>
</dbReference>
<proteinExistence type="inferred from homology"/>
<dbReference type="Pfam" id="PF07521">
    <property type="entry name" value="RMMBL"/>
    <property type="match status" value="1"/>
</dbReference>
<organism evidence="15 16">
    <name type="scientific">Leptospirillum ferrodiazotrophum</name>
    <dbReference type="NCBI Taxonomy" id="412449"/>
    <lineage>
        <taxon>Bacteria</taxon>
        <taxon>Pseudomonadati</taxon>
        <taxon>Nitrospirota</taxon>
        <taxon>Nitrospiria</taxon>
        <taxon>Nitrospirales</taxon>
        <taxon>Nitrospiraceae</taxon>
        <taxon>Leptospirillum</taxon>
    </lineage>
</organism>
<dbReference type="EC" id="3.1.-.-" evidence="9"/>
<dbReference type="GO" id="GO:0008270">
    <property type="term" value="F:zinc ion binding"/>
    <property type="evidence" value="ECO:0007669"/>
    <property type="project" value="InterPro"/>
</dbReference>
<evidence type="ECO:0000259" key="14">
    <source>
        <dbReference type="SMART" id="SM00849"/>
    </source>
</evidence>
<evidence type="ECO:0000256" key="7">
    <source>
        <dbReference type="ARBA" id="ARBA00022839"/>
    </source>
</evidence>
<dbReference type="GO" id="GO:0004521">
    <property type="term" value="F:RNA endonuclease activity"/>
    <property type="evidence" value="ECO:0007669"/>
    <property type="project" value="UniProtKB-UniRule"/>
</dbReference>
<dbReference type="Gene3D" id="3.10.20.580">
    <property type="match status" value="1"/>
</dbReference>
<dbReference type="PANTHER" id="PTHR43694:SF1">
    <property type="entry name" value="RIBONUCLEASE J"/>
    <property type="match status" value="1"/>
</dbReference>
<keyword evidence="9" id="KW-0698">rRNA processing</keyword>
<feature type="binding site" evidence="12">
    <location>
        <position position="97"/>
    </location>
    <ligand>
        <name>Zn(2+)</name>
        <dbReference type="ChEBI" id="CHEBI:29105"/>
        <label>1</label>
        <note>catalytic</note>
    </ligand>
</feature>
<keyword evidence="8 9" id="KW-0694">RNA-binding</keyword>
<dbReference type="HAMAP" id="MF_01491">
    <property type="entry name" value="RNase_J_bact"/>
    <property type="match status" value="1"/>
</dbReference>
<evidence type="ECO:0000256" key="8">
    <source>
        <dbReference type="ARBA" id="ARBA00022884"/>
    </source>
</evidence>
<keyword evidence="6 12" id="KW-0862">Zinc</keyword>
<name>C6HUK5_9BACT</name>
<dbReference type="GO" id="GO:0006364">
    <property type="term" value="P:rRNA processing"/>
    <property type="evidence" value="ECO:0007669"/>
    <property type="project" value="UniProtKB-UniRule"/>
</dbReference>
<dbReference type="InterPro" id="IPR001587">
    <property type="entry name" value="RNase_J_CS"/>
</dbReference>
<dbReference type="GO" id="GO:0003723">
    <property type="term" value="F:RNA binding"/>
    <property type="evidence" value="ECO:0007669"/>
    <property type="project" value="UniProtKB-UniRule"/>
</dbReference>
<dbReference type="InterPro" id="IPR036866">
    <property type="entry name" value="RibonucZ/Hydroxyglut_hydro"/>
</dbReference>
<keyword evidence="2 9" id="KW-0540">Nuclease</keyword>
<dbReference type="Pfam" id="PF22505">
    <property type="entry name" value="RNase_J_b_CASP"/>
    <property type="match status" value="1"/>
</dbReference>
<evidence type="ECO:0000313" key="16">
    <source>
        <dbReference type="Proteomes" id="UP000009374"/>
    </source>
</evidence>
<keyword evidence="3 12" id="KW-0479">Metal-binding</keyword>
<dbReference type="SUPFAM" id="SSF56281">
    <property type="entry name" value="Metallo-hydrolase/oxidoreductase"/>
    <property type="match status" value="1"/>
</dbReference>
<dbReference type="Pfam" id="PF00753">
    <property type="entry name" value="Lactamase_B"/>
    <property type="match status" value="1"/>
</dbReference>
<gene>
    <name evidence="9" type="primary">rnj</name>
    <name evidence="15" type="ORF">UBAL3_60500034</name>
</gene>
<feature type="active site" description="Proton acceptor" evidence="10">
    <location>
        <position position="393"/>
    </location>
</feature>
<dbReference type="PROSITE" id="PS01292">
    <property type="entry name" value="UPF0036"/>
    <property type="match status" value="1"/>
</dbReference>
<comment type="cofactor">
    <cofactor evidence="12">
        <name>Ca(2+)</name>
        <dbReference type="ChEBI" id="CHEBI:29108"/>
    </cofactor>
    <text evidence="12">Binds 1 Ca(2+) cation per subunit. Seen in 1 crystal structure, it is not clear if it is physiologically important.</text>
</comment>